<feature type="domain" description="OmpR/PhoB-type" evidence="11">
    <location>
        <begin position="131"/>
        <end position="231"/>
    </location>
</feature>
<name>A0A9D1HBZ5_9FIRM</name>
<dbReference type="Gene3D" id="6.10.250.690">
    <property type="match status" value="1"/>
</dbReference>
<dbReference type="GO" id="GO:0006355">
    <property type="term" value="P:regulation of DNA-templated transcription"/>
    <property type="evidence" value="ECO:0007669"/>
    <property type="project" value="InterPro"/>
</dbReference>
<dbReference type="InterPro" id="IPR039420">
    <property type="entry name" value="WalR-like"/>
</dbReference>
<accession>A0A9D1HBZ5</accession>
<evidence type="ECO:0000256" key="3">
    <source>
        <dbReference type="ARBA" id="ARBA00023012"/>
    </source>
</evidence>
<reference evidence="12" key="2">
    <citation type="journal article" date="2021" name="PeerJ">
        <title>Extensive microbial diversity within the chicken gut microbiome revealed by metagenomics and culture.</title>
        <authorList>
            <person name="Gilroy R."/>
            <person name="Ravi A."/>
            <person name="Getino M."/>
            <person name="Pursley I."/>
            <person name="Horton D.L."/>
            <person name="Alikhan N.F."/>
            <person name="Baker D."/>
            <person name="Gharbi K."/>
            <person name="Hall N."/>
            <person name="Watson M."/>
            <person name="Adriaenssens E.M."/>
            <person name="Foster-Nyarko E."/>
            <person name="Jarju S."/>
            <person name="Secka A."/>
            <person name="Antonio M."/>
            <person name="Oren A."/>
            <person name="Chaudhuri R.R."/>
            <person name="La Ragione R."/>
            <person name="Hildebrand F."/>
            <person name="Pallen M.J."/>
        </authorList>
    </citation>
    <scope>NUCLEOTIDE SEQUENCE</scope>
    <source>
        <strain evidence="12">CHK176-22527</strain>
    </source>
</reference>
<comment type="function">
    <text evidence="7">May play the central regulatory role in sporulation. It may be an element of the effector pathway responsible for the activation of sporulation genes in response to nutritional stress. Spo0A may act in concert with spo0H (a sigma factor) to control the expression of some genes that are critical to the sporulation process.</text>
</comment>
<dbReference type="SMART" id="SM00862">
    <property type="entry name" value="Trans_reg_C"/>
    <property type="match status" value="1"/>
</dbReference>
<dbReference type="PANTHER" id="PTHR48111:SF2">
    <property type="entry name" value="RESPONSE REGULATOR SAER"/>
    <property type="match status" value="1"/>
</dbReference>
<evidence type="ECO:0000259" key="10">
    <source>
        <dbReference type="PROSITE" id="PS50110"/>
    </source>
</evidence>
<dbReference type="GO" id="GO:0032993">
    <property type="term" value="C:protein-DNA complex"/>
    <property type="evidence" value="ECO:0007669"/>
    <property type="project" value="TreeGrafter"/>
</dbReference>
<dbReference type="EMBL" id="DVLX01000026">
    <property type="protein sequence ID" value="HIT99059.1"/>
    <property type="molecule type" value="Genomic_DNA"/>
</dbReference>
<gene>
    <name evidence="12" type="ORF">IAD12_02260</name>
</gene>
<keyword evidence="5 9" id="KW-0238">DNA-binding</keyword>
<dbReference type="InterPro" id="IPR016032">
    <property type="entry name" value="Sig_transdc_resp-reg_C-effctor"/>
</dbReference>
<evidence type="ECO:0000256" key="6">
    <source>
        <dbReference type="ARBA" id="ARBA00023163"/>
    </source>
</evidence>
<dbReference type="SUPFAM" id="SSF46894">
    <property type="entry name" value="C-terminal effector domain of the bipartite response regulators"/>
    <property type="match status" value="1"/>
</dbReference>
<proteinExistence type="predicted"/>
<evidence type="ECO:0000256" key="4">
    <source>
        <dbReference type="ARBA" id="ARBA00023015"/>
    </source>
</evidence>
<dbReference type="Pfam" id="PF00072">
    <property type="entry name" value="Response_reg"/>
    <property type="match status" value="1"/>
</dbReference>
<dbReference type="Pfam" id="PF00486">
    <property type="entry name" value="Trans_reg_C"/>
    <property type="match status" value="1"/>
</dbReference>
<evidence type="ECO:0000256" key="8">
    <source>
        <dbReference type="PROSITE-ProRule" id="PRU00169"/>
    </source>
</evidence>
<dbReference type="InterPro" id="IPR001867">
    <property type="entry name" value="OmpR/PhoB-type_DNA-bd"/>
</dbReference>
<keyword evidence="2 8" id="KW-0597">Phosphoprotein</keyword>
<comment type="caution">
    <text evidence="12">The sequence shown here is derived from an EMBL/GenBank/DDBJ whole genome shotgun (WGS) entry which is preliminary data.</text>
</comment>
<evidence type="ECO:0000256" key="9">
    <source>
        <dbReference type="PROSITE-ProRule" id="PRU01091"/>
    </source>
</evidence>
<dbReference type="InterPro" id="IPR036388">
    <property type="entry name" value="WH-like_DNA-bd_sf"/>
</dbReference>
<organism evidence="12 13">
    <name type="scientific">Candidatus Allocopromorpha excrementavium</name>
    <dbReference type="NCBI Taxonomy" id="2840741"/>
    <lineage>
        <taxon>Bacteria</taxon>
        <taxon>Bacillati</taxon>
        <taxon>Bacillota</taxon>
        <taxon>Clostridia</taxon>
        <taxon>Eubacteriales</taxon>
        <taxon>Eubacteriaceae</taxon>
        <taxon>Eubacteriaceae incertae sedis</taxon>
        <taxon>Candidatus Allocopromorpha</taxon>
    </lineage>
</organism>
<dbReference type="GO" id="GO:0005829">
    <property type="term" value="C:cytosol"/>
    <property type="evidence" value="ECO:0007669"/>
    <property type="project" value="TreeGrafter"/>
</dbReference>
<dbReference type="GO" id="GO:0000156">
    <property type="term" value="F:phosphorelay response regulator activity"/>
    <property type="evidence" value="ECO:0007669"/>
    <property type="project" value="TreeGrafter"/>
</dbReference>
<sequence length="238" mass="27099">MSNEKILIVDDEKEMCLLVKSFLDNEQFQTYTAYDAASAIETLDVITPDLIILDVMLPDMSGVDLCLQIRNKVSSPIVFMSCKSEEIDKIIALSVGGDDYITKPFSSGELIARVKAHLRRERRSKGDIDKFQIYECNGLILDEAGRKVTLDGENINLTAKEFDILNILMKSPKRVFSMDQLFELVWKEESLAGDSRTIMVYISNIRKKIESKEKDIKYIFNIRGAGYKFNDDVTARKS</sequence>
<dbReference type="InterPro" id="IPR001789">
    <property type="entry name" value="Sig_transdc_resp-reg_receiver"/>
</dbReference>
<dbReference type="Gene3D" id="3.40.50.2300">
    <property type="match status" value="1"/>
</dbReference>
<dbReference type="Gene3D" id="1.10.10.10">
    <property type="entry name" value="Winged helix-like DNA-binding domain superfamily/Winged helix DNA-binding domain"/>
    <property type="match status" value="1"/>
</dbReference>
<evidence type="ECO:0000256" key="5">
    <source>
        <dbReference type="ARBA" id="ARBA00023125"/>
    </source>
</evidence>
<evidence type="ECO:0000256" key="1">
    <source>
        <dbReference type="ARBA" id="ARBA00018672"/>
    </source>
</evidence>
<protein>
    <recommendedName>
        <fullName evidence="1">Stage 0 sporulation protein A homolog</fullName>
    </recommendedName>
</protein>
<dbReference type="Proteomes" id="UP000824159">
    <property type="component" value="Unassembled WGS sequence"/>
</dbReference>
<dbReference type="PROSITE" id="PS50110">
    <property type="entry name" value="RESPONSE_REGULATORY"/>
    <property type="match status" value="1"/>
</dbReference>
<reference evidence="12" key="1">
    <citation type="submission" date="2020-10" db="EMBL/GenBank/DDBJ databases">
        <authorList>
            <person name="Gilroy R."/>
        </authorList>
    </citation>
    <scope>NUCLEOTIDE SEQUENCE</scope>
    <source>
        <strain evidence="12">CHK176-22527</strain>
    </source>
</reference>
<feature type="DNA-binding region" description="OmpR/PhoB-type" evidence="9">
    <location>
        <begin position="131"/>
        <end position="231"/>
    </location>
</feature>
<evidence type="ECO:0000259" key="11">
    <source>
        <dbReference type="PROSITE" id="PS51755"/>
    </source>
</evidence>
<dbReference type="FunFam" id="1.10.10.10:FF:000018">
    <property type="entry name" value="DNA-binding response regulator ResD"/>
    <property type="match status" value="1"/>
</dbReference>
<dbReference type="PROSITE" id="PS51755">
    <property type="entry name" value="OMPR_PHOB"/>
    <property type="match status" value="1"/>
</dbReference>
<evidence type="ECO:0000256" key="7">
    <source>
        <dbReference type="ARBA" id="ARBA00024867"/>
    </source>
</evidence>
<evidence type="ECO:0000313" key="12">
    <source>
        <dbReference type="EMBL" id="HIT99059.1"/>
    </source>
</evidence>
<dbReference type="PANTHER" id="PTHR48111">
    <property type="entry name" value="REGULATOR OF RPOS"/>
    <property type="match status" value="1"/>
</dbReference>
<keyword evidence="3" id="KW-0902">Two-component regulatory system</keyword>
<dbReference type="InterPro" id="IPR011006">
    <property type="entry name" value="CheY-like_superfamily"/>
</dbReference>
<evidence type="ECO:0000256" key="2">
    <source>
        <dbReference type="ARBA" id="ARBA00022553"/>
    </source>
</evidence>
<dbReference type="SUPFAM" id="SSF52172">
    <property type="entry name" value="CheY-like"/>
    <property type="match status" value="1"/>
</dbReference>
<dbReference type="GO" id="GO:0000976">
    <property type="term" value="F:transcription cis-regulatory region binding"/>
    <property type="evidence" value="ECO:0007669"/>
    <property type="project" value="TreeGrafter"/>
</dbReference>
<dbReference type="AlphaFoldDB" id="A0A9D1HBZ5"/>
<feature type="domain" description="Response regulatory" evidence="10">
    <location>
        <begin position="5"/>
        <end position="118"/>
    </location>
</feature>
<dbReference type="SMART" id="SM00448">
    <property type="entry name" value="REC"/>
    <property type="match status" value="1"/>
</dbReference>
<feature type="modified residue" description="4-aspartylphosphate" evidence="8">
    <location>
        <position position="54"/>
    </location>
</feature>
<evidence type="ECO:0000313" key="13">
    <source>
        <dbReference type="Proteomes" id="UP000824159"/>
    </source>
</evidence>
<keyword evidence="6" id="KW-0804">Transcription</keyword>
<dbReference type="CDD" id="cd00383">
    <property type="entry name" value="trans_reg_C"/>
    <property type="match status" value="1"/>
</dbReference>
<keyword evidence="4" id="KW-0805">Transcription regulation</keyword>